<dbReference type="Gramene" id="TraesCLE_scaffold_049802_01G000300.1">
    <property type="protein sequence ID" value="TraesCLE_scaffold_049802_01G000300.1"/>
    <property type="gene ID" value="TraesCLE_scaffold_049802_01G000300"/>
</dbReference>
<dbReference type="PaxDb" id="4565-Traes_4AL_E73A37E81.1"/>
<name>A0A341TZX1_WHEAT</name>
<dbReference type="Gramene" id="TraesCS5B02G116400.1">
    <property type="protein sequence ID" value="TraesCS5B02G116400.1.cds1"/>
    <property type="gene ID" value="TraesCS5B02G116400"/>
</dbReference>
<dbReference type="Gramene" id="TraesMAC4A03G02151720.1">
    <property type="protein sequence ID" value="TraesMAC4A03G02151720.1.CDS1"/>
    <property type="gene ID" value="TraesMAC4A03G02151720"/>
</dbReference>
<dbReference type="RefSeq" id="XP_044387605.1">
    <property type="nucleotide sequence ID" value="XM_044531670.1"/>
</dbReference>
<keyword evidence="1" id="KW-0472">Membrane</keyword>
<evidence type="ECO:0000256" key="1">
    <source>
        <dbReference type="SAM" id="Phobius"/>
    </source>
</evidence>
<dbReference type="Gramene" id="TraesCS4A02G318000.1">
    <property type="protein sequence ID" value="TraesCS4A02G318000.1.cds1"/>
    <property type="gene ID" value="TraesCS4A02G318000"/>
</dbReference>
<dbReference type="GeneID" id="123111017"/>
<dbReference type="EnsemblPlants" id="TraesCS4A02G318000.1">
    <property type="protein sequence ID" value="TraesCS4A02G318000.1.cds1"/>
    <property type="gene ID" value="TraesCS4A02G318000"/>
</dbReference>
<accession>A0A341TZX1</accession>
<keyword evidence="1" id="KW-1133">Transmembrane helix</keyword>
<dbReference type="Gramene" id="TraesCS4A03G0793800.1">
    <property type="protein sequence ID" value="TraesCS4A03G0793800.1.CDS1"/>
    <property type="gene ID" value="TraesCS4A03G0793800"/>
</dbReference>
<proteinExistence type="predicted"/>
<dbReference type="Proteomes" id="UP000019116">
    <property type="component" value="Chromosome 5B"/>
</dbReference>
<feature type="chain" id="PRO_5044584372" evidence="2">
    <location>
        <begin position="37"/>
        <end position="205"/>
    </location>
</feature>
<gene>
    <name evidence="3" type="primary">LOC123111017</name>
</gene>
<dbReference type="Gramene" id="TraesMAC5B03G02844800.1">
    <property type="protein sequence ID" value="TraesMAC5B03G02844800.1.CDS1"/>
    <property type="gene ID" value="TraesMAC5B03G02844800"/>
</dbReference>
<evidence type="ECO:0000256" key="2">
    <source>
        <dbReference type="SAM" id="SignalP"/>
    </source>
</evidence>
<organism evidence="3">
    <name type="scientific">Triticum aestivum</name>
    <name type="common">Wheat</name>
    <dbReference type="NCBI Taxonomy" id="4565"/>
    <lineage>
        <taxon>Eukaryota</taxon>
        <taxon>Viridiplantae</taxon>
        <taxon>Streptophyta</taxon>
        <taxon>Embryophyta</taxon>
        <taxon>Tracheophyta</taxon>
        <taxon>Spermatophyta</taxon>
        <taxon>Magnoliopsida</taxon>
        <taxon>Liliopsida</taxon>
        <taxon>Poales</taxon>
        <taxon>Poaceae</taxon>
        <taxon>BOP clade</taxon>
        <taxon>Pooideae</taxon>
        <taxon>Triticodae</taxon>
        <taxon>Triticeae</taxon>
        <taxon>Triticinae</taxon>
        <taxon>Triticum</taxon>
    </lineage>
</organism>
<dbReference type="AlphaFoldDB" id="A0A341TZX1"/>
<feature type="signal peptide" evidence="2">
    <location>
        <begin position="1"/>
        <end position="36"/>
    </location>
</feature>
<dbReference type="EnsemblPlants" id="TraesCS5B02G116400.1">
    <property type="protein sequence ID" value="TraesCS5B02G116400.1.cds1"/>
    <property type="gene ID" value="TraesCS5B02G116400"/>
</dbReference>
<dbReference type="Gramene" id="TraesSYM4A03G02180340.1">
    <property type="protein sequence ID" value="TraesSYM4A03G02180340.1.CDS1"/>
    <property type="gene ID" value="TraesSYM4A03G02180340"/>
</dbReference>
<sequence>MPMRILLSARPSRVRWFLAMLLLVVAVGSLLLEAGALESSEISSMSPLVCRNPLRLLSPTAVTMVVVKSTGTGMKTVLATGSRANHRWCLSFGAPGGQPACSAAAPPNPLAEGRPNLFLLALKLYGRQCYSRSMFMACCGEELVGPSGDVPGAGEFGVDREWLGPDCVPLQIFGVLSAYFRDCFVIFSLLCVLLFWLVLRYCNIK</sequence>
<keyword evidence="2" id="KW-0732">Signal</keyword>
<keyword evidence="1" id="KW-0812">Transmembrane</keyword>
<evidence type="ECO:0000313" key="3">
    <source>
        <dbReference type="EnsemblPlants" id="TraesCS4A02G318000.1.cds1"/>
    </source>
</evidence>
<dbReference type="Gramene" id="TraesCS5B03G0315900.1">
    <property type="protein sequence ID" value="TraesCS5B03G0315900.1.CDS1"/>
    <property type="gene ID" value="TraesCS5B03G0315900"/>
</dbReference>
<protein>
    <submittedName>
        <fullName evidence="3">Uncharacterized protein</fullName>
    </submittedName>
</protein>
<keyword evidence="4" id="KW-1185">Reference proteome</keyword>
<feature type="transmembrane region" description="Helical" evidence="1">
    <location>
        <begin position="178"/>
        <end position="199"/>
    </location>
</feature>
<reference evidence="3" key="1">
    <citation type="submission" date="2018-08" db="EMBL/GenBank/DDBJ databases">
        <authorList>
            <person name="Rossello M."/>
        </authorList>
    </citation>
    <scope>NUCLEOTIDE SEQUENCE [LARGE SCALE GENOMIC DNA]</scope>
    <source>
        <strain evidence="3">cv. Chinese Spring</strain>
    </source>
</reference>
<dbReference type="Proteomes" id="UP000019116">
    <property type="component" value="Chromosome 4A"/>
</dbReference>
<reference evidence="3" key="2">
    <citation type="submission" date="2018-10" db="UniProtKB">
        <authorList>
            <consortium name="EnsemblPlants"/>
        </authorList>
    </citation>
    <scope>IDENTIFICATION</scope>
</reference>
<evidence type="ECO:0000313" key="4">
    <source>
        <dbReference type="Proteomes" id="UP000019116"/>
    </source>
</evidence>
<dbReference type="Gramene" id="TraesLAC4A03G02106300.1">
    <property type="protein sequence ID" value="TraesLAC4A03G02106300.1.CDS1"/>
    <property type="gene ID" value="TraesLAC4A03G02106300"/>
</dbReference>
<dbReference type="SMR" id="A0A341TZX1"/>